<evidence type="ECO:0000256" key="6">
    <source>
        <dbReference type="ARBA" id="ARBA00022842"/>
    </source>
</evidence>
<dbReference type="PANTHER" id="PTHR30523">
    <property type="entry name" value="PHOSPHOENOLPYRUVATE CARBOXYLASE"/>
    <property type="match status" value="1"/>
</dbReference>
<evidence type="ECO:0000256" key="5">
    <source>
        <dbReference type="ARBA" id="ARBA00022419"/>
    </source>
</evidence>
<dbReference type="GO" id="GO:0015977">
    <property type="term" value="P:carbon fixation"/>
    <property type="evidence" value="ECO:0007669"/>
    <property type="project" value="UniProtKB-UniRule"/>
</dbReference>
<keyword evidence="8 10" id="KW-0120">Carbon dioxide fixation</keyword>
<dbReference type="PRINTS" id="PR00150">
    <property type="entry name" value="PEPCARBXLASE"/>
</dbReference>
<evidence type="ECO:0000256" key="4">
    <source>
        <dbReference type="ARBA" id="ARBA00012305"/>
    </source>
</evidence>
<dbReference type="SUPFAM" id="SSF51621">
    <property type="entry name" value="Phosphoenolpyruvate/pyruvate domain"/>
    <property type="match status" value="1"/>
</dbReference>
<dbReference type="EMBL" id="NRJG01000158">
    <property type="protein sequence ID" value="RIY34987.1"/>
    <property type="molecule type" value="Genomic_DNA"/>
</dbReference>
<keyword evidence="6 10" id="KW-0460">Magnesium</keyword>
<organism evidence="13 14">
    <name type="scientific">Psittacicella hinzii</name>
    <dbReference type="NCBI Taxonomy" id="2028575"/>
    <lineage>
        <taxon>Bacteria</taxon>
        <taxon>Pseudomonadati</taxon>
        <taxon>Pseudomonadota</taxon>
        <taxon>Gammaproteobacteria</taxon>
        <taxon>Pasteurellales</taxon>
        <taxon>Psittacicellaceae</taxon>
        <taxon>Psittacicella</taxon>
    </lineage>
</organism>
<sequence>MENKYHHIQEQVQALTSLLEETVLETDGQSVLDVLDKISAYSKRAGAGDKEARDQLVTLLGIMSDDLIIPVARCFSHLLNFINTTEQHQLTNKTITQNEDDYASRCFEALLVRLKEQGFTFAQVKPTLEKLFIELVLTAHPTEATRRSIIQKHNALDECLKQLDAPSLSDDELNRITIRLRQLISMTWLTDEVRTIRPTPIEEASWAMNTIEDSLWKAVPEFIKNLNYSCQKIFGEALDHQFQPLRISSWTGGDRDGNGFVTHKVTQTVINTGRARFAKIMMDDVRRLSQELTMRAADSEFCVKYNVDYEPYRQVLRLLRLRLKATMDFFEGLITSEDQVVYLTQQQALERQTRMELYDLDSHDATADISNTWSRSFQKATSNLIMSDADLLEPLEDIYQSLCRNNQQIVADGLLLDILYRVRTFGVTLFRLDIRQESARHEKAIAEIVAFYGYGDYYTWTEQEKVDFLVRELSTPRPLLPPHWTPSPETAEVLATCKLVAQQPKGVINAYIISMAKSASDVLEVKLLLKLYDEQHNLGIVPLFETLDDLENAPAVMRQLFTIPWYNEHIEGKQMVMVGYSDSAKDAGFFAAGWAQYTTMENLVALAKEFDIKLTLFHGRGGTIGRGGSPAHAALLSQPPGSLEAGLRVTEQGEMIRFKYGLPAIAMLSLDLYASAIIEANLLPPTTPKQTWRDTMKVLSEVSCKEYRDVVFNTPDFIKYFRQATPEIELSSLNLGSRAAKRNVNGGVESLRAIPWIFAWTQNRLTLPTWLGTGSALKEVLAQEKGRETVIEMLRDWPFFSTRIAMLEMVFTKVDTEVSELYEHKLVDPQLHYLGADLRARAVDTKDVIMSLHSDNEHNLMQDNPWIYASIQKRMAYTLPLHLLQIELLHRSRRGVNDPRIIKALLITITGVAAGMRNTG</sequence>
<evidence type="ECO:0000256" key="3">
    <source>
        <dbReference type="ARBA" id="ARBA00008346"/>
    </source>
</evidence>
<keyword evidence="13" id="KW-0670">Pyruvate</keyword>
<evidence type="ECO:0000256" key="8">
    <source>
        <dbReference type="ARBA" id="ARBA00023300"/>
    </source>
</evidence>
<protein>
    <recommendedName>
        <fullName evidence="5 10">Phosphoenolpyruvate carboxylase</fullName>
        <shortName evidence="10">PEPC</shortName>
        <shortName evidence="10">PEPCase</shortName>
        <ecNumber evidence="4 10">4.1.1.31</ecNumber>
    </recommendedName>
</protein>
<feature type="active site" evidence="10 11">
    <location>
        <position position="140"/>
    </location>
</feature>
<evidence type="ECO:0000256" key="7">
    <source>
        <dbReference type="ARBA" id="ARBA00023239"/>
    </source>
</evidence>
<comment type="caution">
    <text evidence="13">The sequence shown here is derived from an EMBL/GenBank/DDBJ whole genome shotgun (WGS) entry which is preliminary data.</text>
</comment>
<dbReference type="InterPro" id="IPR022805">
    <property type="entry name" value="PEP_COase_bac/pln-type"/>
</dbReference>
<reference evidence="13 14" key="1">
    <citation type="submission" date="2017-08" db="EMBL/GenBank/DDBJ databases">
        <title>Reclassification of Bisgaard taxon 37 and 44.</title>
        <authorList>
            <person name="Christensen H."/>
        </authorList>
    </citation>
    <scope>NUCLEOTIDE SEQUENCE [LARGE SCALE GENOMIC DNA]</scope>
    <source>
        <strain evidence="13 14">111</strain>
    </source>
</reference>
<comment type="cofactor">
    <cofactor evidence="1 10">
        <name>Mg(2+)</name>
        <dbReference type="ChEBI" id="CHEBI:18420"/>
    </cofactor>
</comment>
<dbReference type="GO" id="GO:0006107">
    <property type="term" value="P:oxaloacetate metabolic process"/>
    <property type="evidence" value="ECO:0007669"/>
    <property type="project" value="UniProtKB-UniRule"/>
</dbReference>
<evidence type="ECO:0000256" key="10">
    <source>
        <dbReference type="HAMAP-Rule" id="MF_00595"/>
    </source>
</evidence>
<feature type="active site" evidence="10 12">
    <location>
        <position position="585"/>
    </location>
</feature>
<evidence type="ECO:0000256" key="1">
    <source>
        <dbReference type="ARBA" id="ARBA00001946"/>
    </source>
</evidence>
<evidence type="ECO:0000256" key="11">
    <source>
        <dbReference type="PROSITE-ProRule" id="PRU10111"/>
    </source>
</evidence>
<accession>A0A3A1YG21</accession>
<dbReference type="GO" id="GO:0000287">
    <property type="term" value="F:magnesium ion binding"/>
    <property type="evidence" value="ECO:0007669"/>
    <property type="project" value="UniProtKB-UniRule"/>
</dbReference>
<dbReference type="GO" id="GO:0008964">
    <property type="term" value="F:phosphoenolpyruvate carboxylase activity"/>
    <property type="evidence" value="ECO:0007669"/>
    <property type="project" value="UniProtKB-UniRule"/>
</dbReference>
<dbReference type="InterPro" id="IPR015813">
    <property type="entry name" value="Pyrv/PenolPyrv_kinase-like_dom"/>
</dbReference>
<dbReference type="Gene3D" id="1.20.1440.90">
    <property type="entry name" value="Phosphoenolpyruvate/pyruvate domain"/>
    <property type="match status" value="1"/>
</dbReference>
<dbReference type="EC" id="4.1.1.31" evidence="4 10"/>
<gene>
    <name evidence="10" type="primary">ppc</name>
    <name evidence="13" type="ORF">CKF58_07240</name>
</gene>
<dbReference type="InterPro" id="IPR021135">
    <property type="entry name" value="PEP_COase"/>
</dbReference>
<dbReference type="HAMAP" id="MF_00595">
    <property type="entry name" value="PEPcase_type1"/>
    <property type="match status" value="1"/>
</dbReference>
<dbReference type="InterPro" id="IPR033129">
    <property type="entry name" value="PEPCASE_His_AS"/>
</dbReference>
<dbReference type="InterPro" id="IPR018129">
    <property type="entry name" value="PEP_COase_Lys_AS"/>
</dbReference>
<dbReference type="Pfam" id="PF00311">
    <property type="entry name" value="PEPcase"/>
    <property type="match status" value="1"/>
</dbReference>
<dbReference type="PROSITE" id="PS00393">
    <property type="entry name" value="PEPCASE_2"/>
    <property type="match status" value="1"/>
</dbReference>
<dbReference type="Proteomes" id="UP000265916">
    <property type="component" value="Unassembled WGS sequence"/>
</dbReference>
<name>A0A3A1YG21_9GAMM</name>
<comment type="subunit">
    <text evidence="10">Homotetramer.</text>
</comment>
<proteinExistence type="inferred from homology"/>
<keyword evidence="14" id="KW-1185">Reference proteome</keyword>
<evidence type="ECO:0000256" key="2">
    <source>
        <dbReference type="ARBA" id="ARBA00003670"/>
    </source>
</evidence>
<dbReference type="NCBIfam" id="NF000584">
    <property type="entry name" value="PRK00009.1"/>
    <property type="match status" value="1"/>
</dbReference>
<comment type="function">
    <text evidence="2 10">Forms oxaloacetate, a four-carbon dicarboxylic acid source for the tricarboxylic acid cycle.</text>
</comment>
<comment type="catalytic activity">
    <reaction evidence="9 10">
        <text>oxaloacetate + phosphate = phosphoenolpyruvate + hydrogencarbonate</text>
        <dbReference type="Rhea" id="RHEA:28370"/>
        <dbReference type="ChEBI" id="CHEBI:16452"/>
        <dbReference type="ChEBI" id="CHEBI:17544"/>
        <dbReference type="ChEBI" id="CHEBI:43474"/>
        <dbReference type="ChEBI" id="CHEBI:58702"/>
        <dbReference type="EC" id="4.1.1.31"/>
    </reaction>
</comment>
<comment type="similarity">
    <text evidence="3 10">Belongs to the PEPCase type 1 family.</text>
</comment>
<dbReference type="PROSITE" id="PS00781">
    <property type="entry name" value="PEPCASE_1"/>
    <property type="match status" value="1"/>
</dbReference>
<dbReference type="AlphaFoldDB" id="A0A3A1YG21"/>
<evidence type="ECO:0000256" key="9">
    <source>
        <dbReference type="ARBA" id="ARBA00048995"/>
    </source>
</evidence>
<dbReference type="GO" id="GO:0005829">
    <property type="term" value="C:cytosol"/>
    <property type="evidence" value="ECO:0007669"/>
    <property type="project" value="TreeGrafter"/>
</dbReference>
<evidence type="ECO:0000313" key="14">
    <source>
        <dbReference type="Proteomes" id="UP000265916"/>
    </source>
</evidence>
<evidence type="ECO:0000313" key="13">
    <source>
        <dbReference type="EMBL" id="RIY34987.1"/>
    </source>
</evidence>
<keyword evidence="7 10" id="KW-0456">Lyase</keyword>
<dbReference type="GO" id="GO:0006099">
    <property type="term" value="P:tricarboxylic acid cycle"/>
    <property type="evidence" value="ECO:0007669"/>
    <property type="project" value="InterPro"/>
</dbReference>
<dbReference type="PANTHER" id="PTHR30523:SF6">
    <property type="entry name" value="PHOSPHOENOLPYRUVATE CARBOXYLASE"/>
    <property type="match status" value="1"/>
</dbReference>
<dbReference type="RefSeq" id="WP_245959247.1">
    <property type="nucleotide sequence ID" value="NZ_JBHSSP010000001.1"/>
</dbReference>
<evidence type="ECO:0000256" key="12">
    <source>
        <dbReference type="PROSITE-ProRule" id="PRU10112"/>
    </source>
</evidence>